<dbReference type="GO" id="GO:0005737">
    <property type="term" value="C:cytoplasm"/>
    <property type="evidence" value="ECO:0007669"/>
    <property type="project" value="UniProtKB-SubCell"/>
</dbReference>
<dbReference type="Gene3D" id="3.30.110.30">
    <property type="entry name" value="C-terminal domain of ProRS"/>
    <property type="match status" value="1"/>
</dbReference>
<comment type="domain">
    <text evidence="8">Consists of three domains: the N-terminal catalytic domain, the anticodon-binding domain and the C-terminal extension.</text>
</comment>
<keyword evidence="9" id="KW-0175">Coiled coil</keyword>
<dbReference type="GO" id="GO:0006433">
    <property type="term" value="P:prolyl-tRNA aminoacylation"/>
    <property type="evidence" value="ECO:0007669"/>
    <property type="project" value="UniProtKB-UniRule"/>
</dbReference>
<dbReference type="InterPro" id="IPR036621">
    <property type="entry name" value="Anticodon-bd_dom_sf"/>
</dbReference>
<dbReference type="Pfam" id="PF03129">
    <property type="entry name" value="HGTP_anticodon"/>
    <property type="match status" value="1"/>
</dbReference>
<keyword evidence="4 8" id="KW-0067">ATP-binding</keyword>
<dbReference type="EMBL" id="CP096246">
    <property type="protein sequence ID" value="WFG97354.1"/>
    <property type="molecule type" value="Genomic_DNA"/>
</dbReference>
<comment type="catalytic activity">
    <reaction evidence="7 8">
        <text>tRNA(Pro) + L-proline + ATP = L-prolyl-tRNA(Pro) + AMP + diphosphate</text>
        <dbReference type="Rhea" id="RHEA:14305"/>
        <dbReference type="Rhea" id="RHEA-COMP:9700"/>
        <dbReference type="Rhea" id="RHEA-COMP:9702"/>
        <dbReference type="ChEBI" id="CHEBI:30616"/>
        <dbReference type="ChEBI" id="CHEBI:33019"/>
        <dbReference type="ChEBI" id="CHEBI:60039"/>
        <dbReference type="ChEBI" id="CHEBI:78442"/>
        <dbReference type="ChEBI" id="CHEBI:78532"/>
        <dbReference type="ChEBI" id="CHEBI:456215"/>
        <dbReference type="EC" id="6.1.1.15"/>
    </reaction>
</comment>
<dbReference type="InterPro" id="IPR017449">
    <property type="entry name" value="Pro-tRNA_synth_II"/>
</dbReference>
<dbReference type="Proteomes" id="UP001214629">
    <property type="component" value="Chromosome"/>
</dbReference>
<comment type="subcellular location">
    <subcellularLocation>
        <location evidence="8">Cytoplasm</location>
    </subcellularLocation>
</comment>
<organism evidence="11 12">
    <name type="scientific">Spiroplasma citri</name>
    <dbReference type="NCBI Taxonomy" id="2133"/>
    <lineage>
        <taxon>Bacteria</taxon>
        <taxon>Bacillati</taxon>
        <taxon>Mycoplasmatota</taxon>
        <taxon>Mollicutes</taxon>
        <taxon>Entomoplasmatales</taxon>
        <taxon>Spiroplasmataceae</taxon>
        <taxon>Spiroplasma</taxon>
    </lineage>
</organism>
<protein>
    <recommendedName>
        <fullName evidence="8">Proline--tRNA ligase</fullName>
        <ecNumber evidence="8">6.1.1.15</ecNumber>
    </recommendedName>
    <alternativeName>
        <fullName evidence="8">Prolyl-tRNA synthetase</fullName>
        <shortName evidence="8">ProRS</shortName>
    </alternativeName>
</protein>
<dbReference type="InterPro" id="IPR004154">
    <property type="entry name" value="Anticodon-bd"/>
</dbReference>
<dbReference type="PRINTS" id="PR01046">
    <property type="entry name" value="TRNASYNTHPRO"/>
</dbReference>
<dbReference type="InterPro" id="IPR002314">
    <property type="entry name" value="aa-tRNA-synt_IIb"/>
</dbReference>
<evidence type="ECO:0000313" key="12">
    <source>
        <dbReference type="Proteomes" id="UP001214629"/>
    </source>
</evidence>
<feature type="domain" description="Aminoacyl-transfer RNA synthetases class-II family profile" evidence="10">
    <location>
        <begin position="37"/>
        <end position="284"/>
    </location>
</feature>
<dbReference type="InterPro" id="IPR045864">
    <property type="entry name" value="aa-tRNA-synth_II/BPL/LPL"/>
</dbReference>
<dbReference type="FunFam" id="3.30.930.10:FF:000037">
    <property type="entry name" value="Proline--tRNA ligase"/>
    <property type="match status" value="1"/>
</dbReference>
<evidence type="ECO:0000313" key="11">
    <source>
        <dbReference type="EMBL" id="WFG97354.1"/>
    </source>
</evidence>
<dbReference type="SUPFAM" id="SSF55681">
    <property type="entry name" value="Class II aaRS and biotin synthetases"/>
    <property type="match status" value="1"/>
</dbReference>
<keyword evidence="5 8" id="KW-0648">Protein biosynthesis</keyword>
<dbReference type="InterPro" id="IPR006195">
    <property type="entry name" value="aa-tRNA-synth_II"/>
</dbReference>
<dbReference type="PANTHER" id="PTHR43382">
    <property type="entry name" value="PROLYL-TRNA SYNTHETASE"/>
    <property type="match status" value="1"/>
</dbReference>
<dbReference type="GO" id="GO:0004827">
    <property type="term" value="F:proline-tRNA ligase activity"/>
    <property type="evidence" value="ECO:0007669"/>
    <property type="project" value="UniProtKB-UniRule"/>
</dbReference>
<dbReference type="InterPro" id="IPR016061">
    <property type="entry name" value="Pro-tRNA_ligase_II_C"/>
</dbReference>
<keyword evidence="2 8" id="KW-0436">Ligase</keyword>
<dbReference type="SMART" id="SM00946">
    <property type="entry name" value="ProRS-C_1"/>
    <property type="match status" value="1"/>
</dbReference>
<evidence type="ECO:0000256" key="8">
    <source>
        <dbReference type="HAMAP-Rule" id="MF_01571"/>
    </source>
</evidence>
<dbReference type="Pfam" id="PF00587">
    <property type="entry name" value="tRNA-synt_2b"/>
    <property type="match status" value="1"/>
</dbReference>
<evidence type="ECO:0000256" key="6">
    <source>
        <dbReference type="ARBA" id="ARBA00023146"/>
    </source>
</evidence>
<name>A0AAX3T1V4_SPICI</name>
<dbReference type="PROSITE" id="PS50862">
    <property type="entry name" value="AA_TRNA_LIGASE_II"/>
    <property type="match status" value="1"/>
</dbReference>
<keyword evidence="6 8" id="KW-0030">Aminoacyl-tRNA synthetase</keyword>
<keyword evidence="1 8" id="KW-0963">Cytoplasm</keyword>
<comment type="subunit">
    <text evidence="8">Homodimer.</text>
</comment>
<dbReference type="GO" id="GO:0017101">
    <property type="term" value="C:aminoacyl-tRNA synthetase multienzyme complex"/>
    <property type="evidence" value="ECO:0007669"/>
    <property type="project" value="TreeGrafter"/>
</dbReference>
<dbReference type="SUPFAM" id="SSF52954">
    <property type="entry name" value="Class II aaRS ABD-related"/>
    <property type="match status" value="1"/>
</dbReference>
<evidence type="ECO:0000256" key="9">
    <source>
        <dbReference type="SAM" id="Coils"/>
    </source>
</evidence>
<comment type="similarity">
    <text evidence="8">Belongs to the class-II aminoacyl-tRNA synthetase family. ProS type 3 subfamily.</text>
</comment>
<dbReference type="Gene3D" id="3.30.930.10">
    <property type="entry name" value="Bira Bifunctional Protein, Domain 2"/>
    <property type="match status" value="1"/>
</dbReference>
<comment type="function">
    <text evidence="8">Catalyzes the attachment of proline to tRNA(Pro) in a two-step reaction: proline is first activated by ATP to form Pro-AMP and then transferred to the acceptor end of tRNA(Pro).</text>
</comment>
<dbReference type="GO" id="GO:0005524">
    <property type="term" value="F:ATP binding"/>
    <property type="evidence" value="ECO:0007669"/>
    <property type="project" value="UniProtKB-UniRule"/>
</dbReference>
<dbReference type="NCBIfam" id="TIGR00408">
    <property type="entry name" value="proS_fam_I"/>
    <property type="match status" value="1"/>
</dbReference>
<dbReference type="CDD" id="cd00778">
    <property type="entry name" value="ProRS_core_arch_euk"/>
    <property type="match status" value="1"/>
</dbReference>
<evidence type="ECO:0000256" key="5">
    <source>
        <dbReference type="ARBA" id="ARBA00022917"/>
    </source>
</evidence>
<keyword evidence="3 8" id="KW-0547">Nucleotide-binding</keyword>
<dbReference type="HAMAP" id="MF_01571">
    <property type="entry name" value="Pro_tRNA_synth_type3"/>
    <property type="match status" value="1"/>
</dbReference>
<proteinExistence type="inferred from homology"/>
<evidence type="ECO:0000256" key="3">
    <source>
        <dbReference type="ARBA" id="ARBA00022741"/>
    </source>
</evidence>
<accession>A0AAX3T1V4</accession>
<dbReference type="InterPro" id="IPR004499">
    <property type="entry name" value="Pro-tRNA-ligase_IIa_arc-type"/>
</dbReference>
<feature type="coiled-coil region" evidence="9">
    <location>
        <begin position="301"/>
        <end position="328"/>
    </location>
</feature>
<dbReference type="InterPro" id="IPR033721">
    <property type="entry name" value="ProRS_core_arch_euk"/>
</dbReference>
<evidence type="ECO:0000256" key="7">
    <source>
        <dbReference type="ARBA" id="ARBA00047671"/>
    </source>
</evidence>
<evidence type="ECO:0000256" key="4">
    <source>
        <dbReference type="ARBA" id="ARBA00022840"/>
    </source>
</evidence>
<evidence type="ECO:0000256" key="2">
    <source>
        <dbReference type="ARBA" id="ARBA00022598"/>
    </source>
</evidence>
<dbReference type="InterPro" id="IPR002316">
    <property type="entry name" value="Pro-tRNA-ligase_IIa"/>
</dbReference>
<dbReference type="PANTHER" id="PTHR43382:SF2">
    <property type="entry name" value="BIFUNCTIONAL GLUTAMATE_PROLINE--TRNA LIGASE"/>
    <property type="match status" value="1"/>
</dbReference>
<dbReference type="Gene3D" id="3.40.50.800">
    <property type="entry name" value="Anticodon-binding domain"/>
    <property type="match status" value="1"/>
</dbReference>
<evidence type="ECO:0000259" key="10">
    <source>
        <dbReference type="PROSITE" id="PS50862"/>
    </source>
</evidence>
<dbReference type="EC" id="6.1.1.15" evidence="8"/>
<gene>
    <name evidence="8 11" type="primary">proS</name>
    <name evidence="11" type="ORF">M0C40_09460</name>
</gene>
<keyword evidence="12" id="KW-1185">Reference proteome</keyword>
<dbReference type="SUPFAM" id="SSF64586">
    <property type="entry name" value="C-terminal domain of ProRS"/>
    <property type="match status" value="1"/>
</dbReference>
<sequence>MMKRKLEKITLREVDFAQWYTDIVLNADLIAYGPIKGTTIFKPYGYAIWENIQKILDAEFKKNGVKNVYFPLLIPKTLFNKEKEHIEGFSPEIATVTKAGDKVLDEELYIRPTSEVLFGTFFSKEIQGYRDLPLLYNQWVNVLRWEKTTRPFLRTSEFLWQEGHTIHSSKQEAQQFTLKILDIYATFAEKTLLLPVIKGQKTEREKFAGAEETYTIESLMYDGQALQCGTSHYFGQNFSKAFDIKFANQKNTLEYAYSTSWGVSTRLIGGIIMIHSDDNGLVLPPQIAPIQIMILPINNDSNEQLSAAQQLQKKLQKYRCEIDQSDKGFGFRATNAEIKGIPLRIEIGPRDLAQQQVTIARRDTFEKITVSWAEVEKVVSDLLVQIATNLYQKALNNRHQRTKEIDNYSEYKKTLAKMNGLFLVPFCGRIECEDTIKAETQTTSRCIPFDVSTKKTTCFHCGQPSINLVYFARAY</sequence>
<reference evidence="11 12" key="1">
    <citation type="submission" date="2022-04" db="EMBL/GenBank/DDBJ databases">
        <title>Whole genome of Spiroplasma citri.</title>
        <authorList>
            <person name="Khanchezar A."/>
            <person name="Izadpanah K."/>
            <person name="Taghavi M."/>
            <person name="Ghorbani A."/>
            <person name="Beven L."/>
        </authorList>
    </citation>
    <scope>NUCLEOTIDE SEQUENCE [LARGE SCALE GENOMIC DNA]</scope>
    <source>
        <strain evidence="11 12">D4</strain>
    </source>
</reference>
<dbReference type="Pfam" id="PF09180">
    <property type="entry name" value="ProRS-C_1"/>
    <property type="match status" value="1"/>
</dbReference>
<dbReference type="AlphaFoldDB" id="A0AAX3T1V4"/>
<evidence type="ECO:0000256" key="1">
    <source>
        <dbReference type="ARBA" id="ARBA00022490"/>
    </source>
</evidence>